<evidence type="ECO:0000256" key="1">
    <source>
        <dbReference type="SAM" id="Phobius"/>
    </source>
</evidence>
<sequence>MDRHIQTLLNRLSFISITLATLTLIFHLYQIPQSCNPPQIRPKSTLPRSSCDASHRQFLSIDHKNKRIWSTNDWAKKVRSFTHFFNGVSDLGLLSNNSKALCVSAGAGHEVAALRDMGLADVTGVELVESPPLVSRADPHNLPFFDGVFDFVFTAHFAEALFPSRFAAEMERVVRVGGACVVVVEECGGEGVEGVKGSFGRSGFVDVRNVSLIGLKMTRIIMRNDGSQTA</sequence>
<organism evidence="3 4">
    <name type="scientific">Stephania yunnanensis</name>
    <dbReference type="NCBI Taxonomy" id="152371"/>
    <lineage>
        <taxon>Eukaryota</taxon>
        <taxon>Viridiplantae</taxon>
        <taxon>Streptophyta</taxon>
        <taxon>Embryophyta</taxon>
        <taxon>Tracheophyta</taxon>
        <taxon>Spermatophyta</taxon>
        <taxon>Magnoliopsida</taxon>
        <taxon>Ranunculales</taxon>
        <taxon>Menispermaceae</taxon>
        <taxon>Menispermoideae</taxon>
        <taxon>Cissampelideae</taxon>
        <taxon>Stephania</taxon>
    </lineage>
</organism>
<proteinExistence type="predicted"/>
<evidence type="ECO:0000259" key="2">
    <source>
        <dbReference type="Pfam" id="PF08241"/>
    </source>
</evidence>
<dbReference type="Proteomes" id="UP001420932">
    <property type="component" value="Unassembled WGS sequence"/>
</dbReference>
<accession>A0AAP0EMB4</accession>
<dbReference type="AlphaFoldDB" id="A0AAP0EMB4"/>
<keyword evidence="1" id="KW-1133">Transmembrane helix</keyword>
<keyword evidence="1" id="KW-0472">Membrane</keyword>
<comment type="caution">
    <text evidence="3">The sequence shown here is derived from an EMBL/GenBank/DDBJ whole genome shotgun (WGS) entry which is preliminary data.</text>
</comment>
<dbReference type="EMBL" id="JBBNAF010000012">
    <property type="protein sequence ID" value="KAK9092183.1"/>
    <property type="molecule type" value="Genomic_DNA"/>
</dbReference>
<dbReference type="GO" id="GO:0008757">
    <property type="term" value="F:S-adenosylmethionine-dependent methyltransferase activity"/>
    <property type="evidence" value="ECO:0007669"/>
    <property type="project" value="InterPro"/>
</dbReference>
<dbReference type="Pfam" id="PF08241">
    <property type="entry name" value="Methyltransf_11"/>
    <property type="match status" value="1"/>
</dbReference>
<feature type="transmembrane region" description="Helical" evidence="1">
    <location>
        <begin position="12"/>
        <end position="29"/>
    </location>
</feature>
<evidence type="ECO:0000313" key="3">
    <source>
        <dbReference type="EMBL" id="KAK9092183.1"/>
    </source>
</evidence>
<keyword evidence="1" id="KW-0812">Transmembrane</keyword>
<gene>
    <name evidence="3" type="ORF">Syun_027094</name>
</gene>
<dbReference type="InterPro" id="IPR013216">
    <property type="entry name" value="Methyltransf_11"/>
</dbReference>
<dbReference type="Gene3D" id="3.40.50.150">
    <property type="entry name" value="Vaccinia Virus protein VP39"/>
    <property type="match status" value="1"/>
</dbReference>
<dbReference type="InterPro" id="IPR029063">
    <property type="entry name" value="SAM-dependent_MTases_sf"/>
</dbReference>
<keyword evidence="4" id="KW-1185">Reference proteome</keyword>
<dbReference type="SUPFAM" id="SSF53335">
    <property type="entry name" value="S-adenosyl-L-methionine-dependent methyltransferases"/>
    <property type="match status" value="1"/>
</dbReference>
<evidence type="ECO:0000313" key="4">
    <source>
        <dbReference type="Proteomes" id="UP001420932"/>
    </source>
</evidence>
<protein>
    <recommendedName>
        <fullName evidence="2">Methyltransferase type 11 domain-containing protein</fullName>
    </recommendedName>
</protein>
<dbReference type="PANTHER" id="PTHR45085">
    <property type="entry name" value="F21J9.14"/>
    <property type="match status" value="1"/>
</dbReference>
<name>A0AAP0EMB4_9MAGN</name>
<reference evidence="3 4" key="1">
    <citation type="submission" date="2024-01" db="EMBL/GenBank/DDBJ databases">
        <title>Genome assemblies of Stephania.</title>
        <authorList>
            <person name="Yang L."/>
        </authorList>
    </citation>
    <scope>NUCLEOTIDE SEQUENCE [LARGE SCALE GENOMIC DNA]</scope>
    <source>
        <strain evidence="3">YNDBR</strain>
        <tissue evidence="3">Leaf</tissue>
    </source>
</reference>
<feature type="domain" description="Methyltransferase type 11" evidence="2">
    <location>
        <begin position="101"/>
        <end position="182"/>
    </location>
</feature>
<dbReference type="PANTHER" id="PTHR45085:SF3">
    <property type="entry name" value="S-ADENOSYL-L-METHIONINE-DEPENDENT METHYLTRANSFERASES SUPERFAMILY PROTEIN"/>
    <property type="match status" value="1"/>
</dbReference>